<dbReference type="SUPFAM" id="SSF50465">
    <property type="entry name" value="EF-Tu/eEF-1alpha/eIF2-gamma C-terminal domain"/>
    <property type="match status" value="1"/>
</dbReference>
<evidence type="ECO:0000259" key="16">
    <source>
        <dbReference type="PROSITE" id="PS51722"/>
    </source>
</evidence>
<reference evidence="17 18" key="1">
    <citation type="journal article" date="2018" name="Nat. Ecol. Evol.">
        <title>Pezizomycetes genomes reveal the molecular basis of ectomycorrhizal truffle lifestyle.</title>
        <authorList>
            <person name="Murat C."/>
            <person name="Payen T."/>
            <person name="Noel B."/>
            <person name="Kuo A."/>
            <person name="Morin E."/>
            <person name="Chen J."/>
            <person name="Kohler A."/>
            <person name="Krizsan K."/>
            <person name="Balestrini R."/>
            <person name="Da Silva C."/>
            <person name="Montanini B."/>
            <person name="Hainaut M."/>
            <person name="Levati E."/>
            <person name="Barry K.W."/>
            <person name="Belfiori B."/>
            <person name="Cichocki N."/>
            <person name="Clum A."/>
            <person name="Dockter R.B."/>
            <person name="Fauchery L."/>
            <person name="Guy J."/>
            <person name="Iotti M."/>
            <person name="Le Tacon F."/>
            <person name="Lindquist E.A."/>
            <person name="Lipzen A."/>
            <person name="Malagnac F."/>
            <person name="Mello A."/>
            <person name="Molinier V."/>
            <person name="Miyauchi S."/>
            <person name="Poulain J."/>
            <person name="Riccioni C."/>
            <person name="Rubini A."/>
            <person name="Sitrit Y."/>
            <person name="Splivallo R."/>
            <person name="Traeger S."/>
            <person name="Wang M."/>
            <person name="Zifcakova L."/>
            <person name="Wipf D."/>
            <person name="Zambonelli A."/>
            <person name="Paolocci F."/>
            <person name="Nowrousian M."/>
            <person name="Ottonello S."/>
            <person name="Baldrian P."/>
            <person name="Spatafora J.W."/>
            <person name="Henrissat B."/>
            <person name="Nagy L.G."/>
            <person name="Aury J.M."/>
            <person name="Wincker P."/>
            <person name="Grigoriev I.V."/>
            <person name="Bonfante P."/>
            <person name="Martin F.M."/>
        </authorList>
    </citation>
    <scope>NUCLEOTIDE SEQUENCE [LARGE SCALE GENOMIC DNA]</scope>
    <source>
        <strain evidence="17 18">120613-1</strain>
    </source>
</reference>
<feature type="compositionally biased region" description="Low complexity" evidence="15">
    <location>
        <begin position="107"/>
        <end position="155"/>
    </location>
</feature>
<dbReference type="FunFam" id="2.40.30.10:FF:000020">
    <property type="entry name" value="Translation elongation factor EF-1"/>
    <property type="match status" value="1"/>
</dbReference>
<keyword evidence="8" id="KW-0547">Nucleotide-binding</keyword>
<dbReference type="InterPro" id="IPR054696">
    <property type="entry name" value="GTP-eEF1A_C"/>
</dbReference>
<keyword evidence="9" id="KW-0648">Protein biosynthesis</keyword>
<dbReference type="GO" id="GO:0003747">
    <property type="term" value="F:translation release factor activity"/>
    <property type="evidence" value="ECO:0007669"/>
    <property type="project" value="InterPro"/>
</dbReference>
<dbReference type="SUPFAM" id="SSF50447">
    <property type="entry name" value="Translation proteins"/>
    <property type="match status" value="1"/>
</dbReference>
<dbReference type="OrthoDB" id="342024at2759"/>
<dbReference type="InterPro" id="IPR050100">
    <property type="entry name" value="TRAFAC_GTPase_members"/>
</dbReference>
<accession>A0A3N4JEH5</accession>
<gene>
    <name evidence="17" type="ORF">L873DRAFT_1845253</name>
</gene>
<evidence type="ECO:0000256" key="9">
    <source>
        <dbReference type="ARBA" id="ARBA00022917"/>
    </source>
</evidence>
<proteinExistence type="inferred from homology"/>
<evidence type="ECO:0000256" key="3">
    <source>
        <dbReference type="ARBA" id="ARBA00013870"/>
    </source>
</evidence>
<dbReference type="GO" id="GO:0003924">
    <property type="term" value="F:GTPase activity"/>
    <property type="evidence" value="ECO:0007669"/>
    <property type="project" value="InterPro"/>
</dbReference>
<dbReference type="GO" id="GO:0018444">
    <property type="term" value="C:translation release factor complex"/>
    <property type="evidence" value="ECO:0007669"/>
    <property type="project" value="UniProtKB-ARBA"/>
</dbReference>
<sequence>MSGNTPNSWEDAAGDDNDLARQAQDQLNLNRQQQPQGSGFRPSYNAPTFQPGAASFTPGAGSYGQAGYGAGYGQQYSQYGQYNQYGMQGGYDQYGQQYGNYGGGYGQQAAYGQQQPGQFAGYQQQQQQHQQQQPYRPPHVQRQQQQQQQQQAVPQIAKKQDSAPASGSSTPAPSKSGTSTPTTTAAAPKVLKIGGDAAPKVLKIGGDPTPSPKREPDNKPGAGAGVAANKAVAASIAGGSGKTSPSPGGPPTGKSSPAPSAAEKAAQQAAERREVDAVAREQEDEVDDSVIEDLYGKEHVNLIFIGHVDAGKSSLGGAILYATGMVDERTMEKYKREAKDQGRESWYLSWALDLTKEERSKGKTVEVGRAYFETEKRRYTVLDAPGHKNYVPSMIGGASQADIGILVISARKGEYETGFEKGGQTREHAVLAKTQGVNKLVIVVNKMDDPTVEWSKERYDECTSKLTQFLKGTGYNPKTGWIYALHKFREQLLICYADLMFMPLSALTGAGLKERVSKDTCPWYTGPSLLEYLDSMKTLERKLKTPFMMPISGKYKDMGTVIEGKVESGFIKKNANLVMMPGKTPVEIVAIYGETEEEYPHAQCGDQVRLRVRGVEEEEVVPGFVLSSPKKPIHCVTAFEAQIHILELKSILTAGFNCVMHVHTTIQEITFAALLHKLEKGTGRKSRKPPAFASKGQAIIARLESATGTSFPIEKYEDYQQLGRFTLRDQGQTIAIGKVTKLILE</sequence>
<dbReference type="Pfam" id="PF22594">
    <property type="entry name" value="GTP-eEF1A_C"/>
    <property type="match status" value="1"/>
</dbReference>
<dbReference type="InterPro" id="IPR009001">
    <property type="entry name" value="Transl_elong_EF1A/Init_IF2_C"/>
</dbReference>
<evidence type="ECO:0000256" key="7">
    <source>
        <dbReference type="ARBA" id="ARBA00022737"/>
    </source>
</evidence>
<dbReference type="CDD" id="cd03704">
    <property type="entry name" value="eRF3_C_III"/>
    <property type="match status" value="1"/>
</dbReference>
<evidence type="ECO:0000256" key="15">
    <source>
        <dbReference type="SAM" id="MobiDB-lite"/>
    </source>
</evidence>
<dbReference type="EMBL" id="ML120412">
    <property type="protein sequence ID" value="RPA96659.1"/>
    <property type="molecule type" value="Genomic_DNA"/>
</dbReference>
<dbReference type="GO" id="GO:0005829">
    <property type="term" value="C:cytosol"/>
    <property type="evidence" value="ECO:0007669"/>
    <property type="project" value="GOC"/>
</dbReference>
<dbReference type="AlphaFoldDB" id="A0A3N4JEH5"/>
<keyword evidence="7" id="KW-0677">Repeat</keyword>
<keyword evidence="6" id="KW-0597">Phosphoprotein</keyword>
<dbReference type="SUPFAM" id="SSF52540">
    <property type="entry name" value="P-loop containing nucleoside triphosphate hydrolases"/>
    <property type="match status" value="1"/>
</dbReference>
<organism evidence="17 18">
    <name type="scientific">Choiromyces venosus 120613-1</name>
    <dbReference type="NCBI Taxonomy" id="1336337"/>
    <lineage>
        <taxon>Eukaryota</taxon>
        <taxon>Fungi</taxon>
        <taxon>Dikarya</taxon>
        <taxon>Ascomycota</taxon>
        <taxon>Pezizomycotina</taxon>
        <taxon>Pezizomycetes</taxon>
        <taxon>Pezizales</taxon>
        <taxon>Tuberaceae</taxon>
        <taxon>Choiromyces</taxon>
    </lineage>
</organism>
<dbReference type="FunFam" id="2.40.30.10:FF:000017">
    <property type="entry name" value="Eukaryotic peptide chain release factor GTP-binding subunit"/>
    <property type="match status" value="1"/>
</dbReference>
<keyword evidence="5" id="KW-0963">Cytoplasm</keyword>
<feature type="domain" description="Tr-type G" evidence="16">
    <location>
        <begin position="297"/>
        <end position="540"/>
    </location>
</feature>
<feature type="compositionally biased region" description="Low complexity" evidence="15">
    <location>
        <begin position="162"/>
        <end position="189"/>
    </location>
</feature>
<dbReference type="GO" id="GO:0000288">
    <property type="term" value="P:nuclear-transcribed mRNA catabolic process, deadenylation-dependent decay"/>
    <property type="evidence" value="ECO:0007669"/>
    <property type="project" value="InterPro"/>
</dbReference>
<evidence type="ECO:0000256" key="11">
    <source>
        <dbReference type="ARBA" id="ARBA00029585"/>
    </source>
</evidence>
<evidence type="ECO:0000256" key="12">
    <source>
        <dbReference type="ARBA" id="ARBA00030210"/>
    </source>
</evidence>
<dbReference type="InterPro" id="IPR004161">
    <property type="entry name" value="EFTu-like_2"/>
</dbReference>
<evidence type="ECO:0000256" key="1">
    <source>
        <dbReference type="ARBA" id="ARBA00004496"/>
    </source>
</evidence>
<dbReference type="InterPro" id="IPR000795">
    <property type="entry name" value="T_Tr_GTP-bd_dom"/>
</dbReference>
<feature type="compositionally biased region" description="Low complexity" evidence="15">
    <location>
        <begin position="225"/>
        <end position="269"/>
    </location>
</feature>
<dbReference type="CDD" id="cd01883">
    <property type="entry name" value="EF1_alpha"/>
    <property type="match status" value="1"/>
</dbReference>
<dbReference type="InterPro" id="IPR027417">
    <property type="entry name" value="P-loop_NTPase"/>
</dbReference>
<feature type="region of interest" description="Disordered" evidence="15">
    <location>
        <begin position="83"/>
        <end position="284"/>
    </location>
</feature>
<keyword evidence="10" id="KW-0342">GTP-binding</keyword>
<feature type="compositionally biased region" description="Gly residues" evidence="15">
    <location>
        <begin position="61"/>
        <end position="70"/>
    </location>
</feature>
<dbReference type="Gene3D" id="2.40.30.10">
    <property type="entry name" value="Translation factors"/>
    <property type="match status" value="2"/>
</dbReference>
<dbReference type="Gene3D" id="3.40.50.300">
    <property type="entry name" value="P-loop containing nucleotide triphosphate hydrolases"/>
    <property type="match status" value="1"/>
</dbReference>
<dbReference type="Pfam" id="PF03144">
    <property type="entry name" value="GTP_EFTU_D2"/>
    <property type="match status" value="1"/>
</dbReference>
<dbReference type="InterPro" id="IPR003285">
    <property type="entry name" value="Sup35"/>
</dbReference>
<evidence type="ECO:0000256" key="5">
    <source>
        <dbReference type="ARBA" id="ARBA00022490"/>
    </source>
</evidence>
<feature type="region of interest" description="Disordered" evidence="15">
    <location>
        <begin position="1"/>
        <end position="70"/>
    </location>
</feature>
<dbReference type="GO" id="GO:0002184">
    <property type="term" value="P:cytoplasmic translational termination"/>
    <property type="evidence" value="ECO:0007669"/>
    <property type="project" value="UniProtKB-ARBA"/>
</dbReference>
<comment type="similarity">
    <text evidence="2">Belongs to the TRAFAC class translation factor GTPase superfamily. Classic translation factor GTPase family. EF-Tu/EF-1A subfamily.</text>
</comment>
<evidence type="ECO:0000256" key="10">
    <source>
        <dbReference type="ARBA" id="ARBA00023134"/>
    </source>
</evidence>
<evidence type="ECO:0000256" key="6">
    <source>
        <dbReference type="ARBA" id="ARBA00022553"/>
    </source>
</evidence>
<evidence type="ECO:0000313" key="18">
    <source>
        <dbReference type="Proteomes" id="UP000276215"/>
    </source>
</evidence>
<dbReference type="FunFam" id="3.40.50.300:FF:000503">
    <property type="entry name" value="Peptide chain release factor subunit 3"/>
    <property type="match status" value="1"/>
</dbReference>
<dbReference type="STRING" id="1336337.A0A3N4JEH5"/>
<dbReference type="CDD" id="cd04089">
    <property type="entry name" value="eRF3_II"/>
    <property type="match status" value="1"/>
</dbReference>
<dbReference type="InterPro" id="IPR009000">
    <property type="entry name" value="Transl_B-barrel_sf"/>
</dbReference>
<evidence type="ECO:0000313" key="17">
    <source>
        <dbReference type="EMBL" id="RPA96659.1"/>
    </source>
</evidence>
<name>A0A3N4JEH5_9PEZI</name>
<dbReference type="PROSITE" id="PS51722">
    <property type="entry name" value="G_TR_2"/>
    <property type="match status" value="1"/>
</dbReference>
<dbReference type="Pfam" id="PF00009">
    <property type="entry name" value="GTP_EFTU"/>
    <property type="match status" value="1"/>
</dbReference>
<feature type="compositionally biased region" description="Low complexity" evidence="15">
    <location>
        <begin position="83"/>
        <end position="99"/>
    </location>
</feature>
<feature type="compositionally biased region" description="Basic and acidic residues" evidence="15">
    <location>
        <begin position="270"/>
        <end position="281"/>
    </location>
</feature>
<evidence type="ECO:0000256" key="14">
    <source>
        <dbReference type="ARBA" id="ARBA00031881"/>
    </source>
</evidence>
<dbReference type="Proteomes" id="UP000276215">
    <property type="component" value="Unassembled WGS sequence"/>
</dbReference>
<comment type="subcellular location">
    <subcellularLocation>
        <location evidence="1">Cytoplasm</location>
    </subcellularLocation>
</comment>
<dbReference type="GO" id="GO:0005525">
    <property type="term" value="F:GTP binding"/>
    <property type="evidence" value="ECO:0007669"/>
    <property type="project" value="UniProtKB-KW"/>
</dbReference>
<dbReference type="PANTHER" id="PTHR23115">
    <property type="entry name" value="TRANSLATION FACTOR"/>
    <property type="match status" value="1"/>
</dbReference>
<feature type="compositionally biased region" description="Polar residues" evidence="15">
    <location>
        <begin position="23"/>
        <end position="37"/>
    </location>
</feature>
<evidence type="ECO:0000256" key="8">
    <source>
        <dbReference type="ARBA" id="ARBA00022741"/>
    </source>
</evidence>
<evidence type="ECO:0000256" key="4">
    <source>
        <dbReference type="ARBA" id="ARBA00015765"/>
    </source>
</evidence>
<dbReference type="PRINTS" id="PR00315">
    <property type="entry name" value="ELONGATNFCT"/>
</dbReference>
<protein>
    <recommendedName>
        <fullName evidence="3">Elongation factor 1-alpha</fullName>
    </recommendedName>
    <alternativeName>
        <fullName evidence="14">ERF-3</fullName>
    </alternativeName>
    <alternativeName>
        <fullName evidence="13">ERF2</fullName>
    </alternativeName>
    <alternativeName>
        <fullName evidence="4">Eukaryotic peptide chain release factor GTP-binding subunit</fullName>
    </alternativeName>
    <alternativeName>
        <fullName evidence="11">Polypeptide release factor 3</fullName>
    </alternativeName>
    <alternativeName>
        <fullName evidence="12">Translation release factor 3</fullName>
    </alternativeName>
</protein>
<evidence type="ECO:0000256" key="13">
    <source>
        <dbReference type="ARBA" id="ARBA00030845"/>
    </source>
</evidence>
<evidence type="ECO:0000256" key="2">
    <source>
        <dbReference type="ARBA" id="ARBA00007249"/>
    </source>
</evidence>
<keyword evidence="18" id="KW-1185">Reference proteome</keyword>
<dbReference type="PRINTS" id="PR01343">
    <property type="entry name" value="YEASTERF"/>
</dbReference>